<comment type="catalytic activity">
    <reaction evidence="1">
        <text>Cleavage of peptide bonds with very broad specificity.</text>
        <dbReference type="EC" id="3.4.25.1"/>
    </reaction>
</comment>
<dbReference type="GO" id="GO:0005737">
    <property type="term" value="C:cytoplasm"/>
    <property type="evidence" value="ECO:0007669"/>
    <property type="project" value="TreeGrafter"/>
</dbReference>
<dbReference type="Proteomes" id="UP000784294">
    <property type="component" value="Unassembled WGS sequence"/>
</dbReference>
<dbReference type="EC" id="3.4.25.1" evidence="3"/>
<evidence type="ECO:0000313" key="9">
    <source>
        <dbReference type="EMBL" id="VEL19883.1"/>
    </source>
</evidence>
<dbReference type="GO" id="GO:0004298">
    <property type="term" value="F:threonine-type endopeptidase activity"/>
    <property type="evidence" value="ECO:0007669"/>
    <property type="project" value="UniProtKB-KW"/>
</dbReference>
<proteinExistence type="predicted"/>
<protein>
    <recommendedName>
        <fullName evidence="3">proteasome endopeptidase complex</fullName>
        <ecNumber evidence="3">3.4.25.1</ecNumber>
    </recommendedName>
</protein>
<evidence type="ECO:0000313" key="10">
    <source>
        <dbReference type="Proteomes" id="UP000784294"/>
    </source>
</evidence>
<dbReference type="OrthoDB" id="7854943at2759"/>
<name>A0A3S5ALX7_9PLAT</name>
<keyword evidence="4" id="KW-0963">Cytoplasm</keyword>
<dbReference type="SUPFAM" id="SSF56235">
    <property type="entry name" value="N-terminal nucleophile aminohydrolases (Ntn hydrolases)"/>
    <property type="match status" value="1"/>
</dbReference>
<dbReference type="GO" id="GO:0051603">
    <property type="term" value="P:proteolysis involved in protein catabolic process"/>
    <property type="evidence" value="ECO:0007669"/>
    <property type="project" value="InterPro"/>
</dbReference>
<comment type="subcellular location">
    <subcellularLocation>
        <location evidence="2">Nucleus</location>
    </subcellularLocation>
</comment>
<sequence length="164" mass="18226">MTPLTQRIFCCRSGSASDTQAMADIVKYQLDFHRLEMGCEPTVIEAATIFRHFCYNYRDSLLAGIFVAGWDEVEGGQVSGMLTRQPAVTGGSGSTYIYGYFDRYFRPSMKKDEAIEFVKNCVTLAIHRDQSSGGCIRLASISKDGVERQLIKGDSLPPVQSLNF</sequence>
<evidence type="ECO:0000256" key="3">
    <source>
        <dbReference type="ARBA" id="ARBA00012039"/>
    </source>
</evidence>
<dbReference type="PANTHER" id="PTHR32194">
    <property type="entry name" value="METALLOPROTEASE TLDD"/>
    <property type="match status" value="1"/>
</dbReference>
<dbReference type="InterPro" id="IPR023333">
    <property type="entry name" value="Proteasome_suB-type"/>
</dbReference>
<dbReference type="PROSITE" id="PS51476">
    <property type="entry name" value="PROTEASOME_BETA_2"/>
    <property type="match status" value="1"/>
</dbReference>
<evidence type="ECO:0000256" key="8">
    <source>
        <dbReference type="ARBA" id="ARBA00022942"/>
    </source>
</evidence>
<keyword evidence="7" id="KW-0378">Hydrolase</keyword>
<keyword evidence="8" id="KW-0647">Proteasome</keyword>
<organism evidence="9 10">
    <name type="scientific">Protopolystoma xenopodis</name>
    <dbReference type="NCBI Taxonomy" id="117903"/>
    <lineage>
        <taxon>Eukaryota</taxon>
        <taxon>Metazoa</taxon>
        <taxon>Spiralia</taxon>
        <taxon>Lophotrochozoa</taxon>
        <taxon>Platyhelminthes</taxon>
        <taxon>Monogenea</taxon>
        <taxon>Polyopisthocotylea</taxon>
        <taxon>Polystomatidea</taxon>
        <taxon>Polystomatidae</taxon>
        <taxon>Protopolystoma</taxon>
    </lineage>
</organism>
<evidence type="ECO:0000256" key="4">
    <source>
        <dbReference type="ARBA" id="ARBA00022490"/>
    </source>
</evidence>
<evidence type="ECO:0000256" key="2">
    <source>
        <dbReference type="ARBA" id="ARBA00004123"/>
    </source>
</evidence>
<dbReference type="InterPro" id="IPR000243">
    <property type="entry name" value="Pept_T1A_subB"/>
</dbReference>
<dbReference type="Pfam" id="PF00227">
    <property type="entry name" value="Proteasome"/>
    <property type="match status" value="1"/>
</dbReference>
<evidence type="ECO:0000256" key="1">
    <source>
        <dbReference type="ARBA" id="ARBA00001198"/>
    </source>
</evidence>
<keyword evidence="5" id="KW-0645">Protease</keyword>
<dbReference type="AlphaFoldDB" id="A0A3S5ALX7"/>
<dbReference type="Gene3D" id="3.60.20.10">
    <property type="entry name" value="Glutamine Phosphoribosylpyrophosphate, subunit 1, domain 1"/>
    <property type="match status" value="1"/>
</dbReference>
<dbReference type="EMBL" id="CAAALY010043739">
    <property type="protein sequence ID" value="VEL19883.1"/>
    <property type="molecule type" value="Genomic_DNA"/>
</dbReference>
<evidence type="ECO:0000256" key="7">
    <source>
        <dbReference type="ARBA" id="ARBA00022801"/>
    </source>
</evidence>
<evidence type="ECO:0000256" key="6">
    <source>
        <dbReference type="ARBA" id="ARBA00022698"/>
    </source>
</evidence>
<comment type="caution">
    <text evidence="9">The sequence shown here is derived from an EMBL/GenBank/DDBJ whole genome shotgun (WGS) entry which is preliminary data.</text>
</comment>
<dbReference type="GO" id="GO:0019774">
    <property type="term" value="C:proteasome core complex, beta-subunit complex"/>
    <property type="evidence" value="ECO:0007669"/>
    <property type="project" value="UniProtKB-ARBA"/>
</dbReference>
<dbReference type="InterPro" id="IPR029055">
    <property type="entry name" value="Ntn_hydrolases_N"/>
</dbReference>
<reference evidence="9" key="1">
    <citation type="submission" date="2018-11" db="EMBL/GenBank/DDBJ databases">
        <authorList>
            <consortium name="Pathogen Informatics"/>
        </authorList>
    </citation>
    <scope>NUCLEOTIDE SEQUENCE</scope>
</reference>
<keyword evidence="10" id="KW-1185">Reference proteome</keyword>
<gene>
    <name evidence="9" type="ORF">PXEA_LOCUS13323</name>
</gene>
<accession>A0A3S5ALX7</accession>
<evidence type="ECO:0000256" key="5">
    <source>
        <dbReference type="ARBA" id="ARBA00022670"/>
    </source>
</evidence>
<dbReference type="GO" id="GO:0005634">
    <property type="term" value="C:nucleus"/>
    <property type="evidence" value="ECO:0007669"/>
    <property type="project" value="UniProtKB-SubCell"/>
</dbReference>
<keyword evidence="6" id="KW-0888">Threonine protease</keyword>
<dbReference type="InterPro" id="IPR001353">
    <property type="entry name" value="Proteasome_sua/b"/>
</dbReference>
<dbReference type="PANTHER" id="PTHR32194:SF0">
    <property type="entry name" value="ATP-DEPENDENT PROTEASE SUBUNIT HSLV"/>
    <property type="match status" value="1"/>
</dbReference>
<dbReference type="PRINTS" id="PR00141">
    <property type="entry name" value="PROTEASOME"/>
</dbReference>